<reference evidence="3 4" key="1">
    <citation type="submission" date="2018-09" db="EMBL/GenBank/DDBJ databases">
        <title>Genomic Encyclopedia of Archaeal and Bacterial Type Strains, Phase II (KMG-II): from individual species to whole genera.</title>
        <authorList>
            <person name="Goeker M."/>
        </authorList>
    </citation>
    <scope>NUCLEOTIDE SEQUENCE [LARGE SCALE GENOMIC DNA]</scope>
    <source>
        <strain evidence="3 4">DSM 13151</strain>
    </source>
</reference>
<feature type="transmembrane region" description="Helical" evidence="2">
    <location>
        <begin position="165"/>
        <end position="185"/>
    </location>
</feature>
<evidence type="ECO:0000313" key="4">
    <source>
        <dbReference type="Proteomes" id="UP000283805"/>
    </source>
</evidence>
<feature type="transmembrane region" description="Helical" evidence="2">
    <location>
        <begin position="9"/>
        <end position="28"/>
    </location>
</feature>
<dbReference type="AlphaFoldDB" id="A0A3R7DBK9"/>
<feature type="transmembrane region" description="Helical" evidence="2">
    <location>
        <begin position="205"/>
        <end position="225"/>
    </location>
</feature>
<feature type="region of interest" description="Disordered" evidence="1">
    <location>
        <begin position="235"/>
        <end position="254"/>
    </location>
</feature>
<proteinExistence type="predicted"/>
<feature type="transmembrane region" description="Helical" evidence="2">
    <location>
        <begin position="99"/>
        <end position="117"/>
    </location>
</feature>
<feature type="transmembrane region" description="Helical" evidence="2">
    <location>
        <begin position="69"/>
        <end position="87"/>
    </location>
</feature>
<dbReference type="Pfam" id="PF09490">
    <property type="entry name" value="CbtA"/>
    <property type="match status" value="1"/>
</dbReference>
<evidence type="ECO:0000256" key="1">
    <source>
        <dbReference type="SAM" id="MobiDB-lite"/>
    </source>
</evidence>
<dbReference type="Proteomes" id="UP000283805">
    <property type="component" value="Unassembled WGS sequence"/>
</dbReference>
<keyword evidence="4" id="KW-1185">Reference proteome</keyword>
<feature type="transmembrane region" description="Helical" evidence="2">
    <location>
        <begin position="137"/>
        <end position="156"/>
    </location>
</feature>
<accession>A0A3R7DBK9</accession>
<dbReference type="RefSeq" id="WP_120242925.1">
    <property type="nucleotide sequence ID" value="NZ_RAPO01000001.1"/>
</dbReference>
<evidence type="ECO:0000256" key="2">
    <source>
        <dbReference type="SAM" id="Phobius"/>
    </source>
</evidence>
<comment type="caution">
    <text evidence="3">The sequence shown here is derived from an EMBL/GenBank/DDBJ whole genome shotgun (WGS) entry which is preliminary data.</text>
</comment>
<name>A0A3R7DBK9_9EURY</name>
<keyword evidence="2" id="KW-0472">Membrane</keyword>
<gene>
    <name evidence="3" type="ORF">ATJ93_0369</name>
</gene>
<evidence type="ECO:0000313" key="3">
    <source>
        <dbReference type="EMBL" id="RKD97383.1"/>
    </source>
</evidence>
<organism evidence="3 4">
    <name type="scientific">Halopiger aswanensis</name>
    <dbReference type="NCBI Taxonomy" id="148449"/>
    <lineage>
        <taxon>Archaea</taxon>
        <taxon>Methanobacteriati</taxon>
        <taxon>Methanobacteriota</taxon>
        <taxon>Stenosarchaea group</taxon>
        <taxon>Halobacteria</taxon>
        <taxon>Halobacteriales</taxon>
        <taxon>Natrialbaceae</taxon>
        <taxon>Halopiger</taxon>
    </lineage>
</organism>
<dbReference type="InterPro" id="IPR012666">
    <property type="entry name" value="CbtA_put"/>
</dbReference>
<keyword evidence="2" id="KW-0812">Transmembrane</keyword>
<keyword evidence="2" id="KW-1133">Transmembrane helix</keyword>
<protein>
    <submittedName>
        <fullName evidence="3">Putative cobalt transporter CbtA</fullName>
    </submittedName>
</protein>
<feature type="compositionally biased region" description="Basic and acidic residues" evidence="1">
    <location>
        <begin position="244"/>
        <end position="254"/>
    </location>
</feature>
<sequence>MLYDYLKRGVAAGVVAGLAYGLFVALVANPLSQYVETVGHEHAHEHGHAHDHSHAVSELTTTVVSIGSGVLWAIFLGGVFAIALYFLEPALPGRDTVKAYVLAGAGFLTVSATPWLVLPPAVPGAEHLYGVQTRQALYVALVVVGAIVAAVSILAYKRTAPRHPLAGVVAGAVPLLAVGITLPLLTPTTVSHPGLSADLVAAYQGVVVLSQGALWALLAGTFGWLHGRDSAATTDVTAGMPRESATRDDRVANP</sequence>
<dbReference type="OrthoDB" id="170869at2157"/>
<dbReference type="EMBL" id="RAPO01000001">
    <property type="protein sequence ID" value="RKD97383.1"/>
    <property type="molecule type" value="Genomic_DNA"/>
</dbReference>